<accession>A0A199UWI8</accession>
<protein>
    <submittedName>
        <fullName evidence="2">Uncharacterized protein</fullName>
    </submittedName>
</protein>
<sequence>MALTDFMFDSWFLRKVDAISAPFCVKTCGQGLFCERNMMKRDWNANFESWRTLEQLFPLNNGRDIIDEVLNRHLVKKKKTTMSHGGGDDDDDDDDEELALRRRPRLTSTRHEALALYRDSLRATRFFA</sequence>
<dbReference type="Proteomes" id="UP000092600">
    <property type="component" value="Unassembled WGS sequence"/>
</dbReference>
<dbReference type="AlphaFoldDB" id="A0A199UWI8"/>
<dbReference type="PANTHER" id="PTHR47484:SF1">
    <property type="entry name" value="COMPLEX 1 PROTEIN CONTAINING PROTEIN, EXPRESSED"/>
    <property type="match status" value="1"/>
</dbReference>
<gene>
    <name evidence="2" type="ORF">ACMD2_16933</name>
</gene>
<feature type="compositionally biased region" description="Acidic residues" evidence="1">
    <location>
        <begin position="88"/>
        <end position="97"/>
    </location>
</feature>
<feature type="region of interest" description="Disordered" evidence="1">
    <location>
        <begin position="78"/>
        <end position="104"/>
    </location>
</feature>
<dbReference type="EMBL" id="LSRQ01004532">
    <property type="protein sequence ID" value="OAY69177.1"/>
    <property type="molecule type" value="Genomic_DNA"/>
</dbReference>
<reference evidence="2 3" key="1">
    <citation type="journal article" date="2016" name="DNA Res.">
        <title>The draft genome of MD-2 pineapple using hybrid error correction of long reads.</title>
        <authorList>
            <person name="Redwan R.M."/>
            <person name="Saidin A."/>
            <person name="Kumar S.V."/>
        </authorList>
    </citation>
    <scope>NUCLEOTIDE SEQUENCE [LARGE SCALE GENOMIC DNA]</scope>
    <source>
        <strain evidence="3">cv. MD2</strain>
        <tissue evidence="2">Leaf</tissue>
    </source>
</reference>
<dbReference type="PANTHER" id="PTHR47484">
    <property type="entry name" value="COMPLEX 1 PROTEIN CONTAINING PROTEIN, EXPRESSED"/>
    <property type="match status" value="1"/>
</dbReference>
<name>A0A199UWI8_ANACO</name>
<dbReference type="STRING" id="4615.A0A199UWI8"/>
<organism evidence="2 3">
    <name type="scientific">Ananas comosus</name>
    <name type="common">Pineapple</name>
    <name type="synonym">Ananas ananas</name>
    <dbReference type="NCBI Taxonomy" id="4615"/>
    <lineage>
        <taxon>Eukaryota</taxon>
        <taxon>Viridiplantae</taxon>
        <taxon>Streptophyta</taxon>
        <taxon>Embryophyta</taxon>
        <taxon>Tracheophyta</taxon>
        <taxon>Spermatophyta</taxon>
        <taxon>Magnoliopsida</taxon>
        <taxon>Liliopsida</taxon>
        <taxon>Poales</taxon>
        <taxon>Bromeliaceae</taxon>
        <taxon>Bromelioideae</taxon>
        <taxon>Ananas</taxon>
    </lineage>
</organism>
<proteinExistence type="predicted"/>
<evidence type="ECO:0000256" key="1">
    <source>
        <dbReference type="SAM" id="MobiDB-lite"/>
    </source>
</evidence>
<evidence type="ECO:0000313" key="2">
    <source>
        <dbReference type="EMBL" id="OAY69177.1"/>
    </source>
</evidence>
<evidence type="ECO:0000313" key="3">
    <source>
        <dbReference type="Proteomes" id="UP000092600"/>
    </source>
</evidence>
<comment type="caution">
    <text evidence="2">The sequence shown here is derived from an EMBL/GenBank/DDBJ whole genome shotgun (WGS) entry which is preliminary data.</text>
</comment>